<dbReference type="EMBL" id="JANVFU010000001">
    <property type="protein sequence ID" value="KAJ3750754.1"/>
    <property type="molecule type" value="Genomic_DNA"/>
</dbReference>
<feature type="region of interest" description="Disordered" evidence="1">
    <location>
        <begin position="649"/>
        <end position="668"/>
    </location>
</feature>
<gene>
    <name evidence="3" type="ORF">DFH05DRAFT_1468466</name>
</gene>
<feature type="region of interest" description="Disordered" evidence="1">
    <location>
        <begin position="380"/>
        <end position="406"/>
    </location>
</feature>
<name>A0A9W8PBF2_9AGAR</name>
<organism evidence="3 4">
    <name type="scientific">Lentinula detonsa</name>
    <dbReference type="NCBI Taxonomy" id="2804962"/>
    <lineage>
        <taxon>Eukaryota</taxon>
        <taxon>Fungi</taxon>
        <taxon>Dikarya</taxon>
        <taxon>Basidiomycota</taxon>
        <taxon>Agaricomycotina</taxon>
        <taxon>Agaricomycetes</taxon>
        <taxon>Agaricomycetidae</taxon>
        <taxon>Agaricales</taxon>
        <taxon>Marasmiineae</taxon>
        <taxon>Omphalotaceae</taxon>
        <taxon>Lentinula</taxon>
    </lineage>
</organism>
<dbReference type="Gene3D" id="3.40.50.1000">
    <property type="entry name" value="HAD superfamily/HAD-like"/>
    <property type="match status" value="1"/>
</dbReference>
<proteinExistence type="predicted"/>
<evidence type="ECO:0000313" key="4">
    <source>
        <dbReference type="Proteomes" id="UP001142393"/>
    </source>
</evidence>
<evidence type="ECO:0000259" key="2">
    <source>
        <dbReference type="SMART" id="SM00577"/>
    </source>
</evidence>
<evidence type="ECO:0000256" key="1">
    <source>
        <dbReference type="SAM" id="MobiDB-lite"/>
    </source>
</evidence>
<feature type="region of interest" description="Disordered" evidence="1">
    <location>
        <begin position="471"/>
        <end position="606"/>
    </location>
</feature>
<feature type="compositionally biased region" description="Basic and acidic residues" evidence="1">
    <location>
        <begin position="588"/>
        <end position="597"/>
    </location>
</feature>
<evidence type="ECO:0000313" key="3">
    <source>
        <dbReference type="EMBL" id="KAJ3750754.1"/>
    </source>
</evidence>
<dbReference type="AlphaFoldDB" id="A0A9W8PBF2"/>
<dbReference type="Proteomes" id="UP001142393">
    <property type="component" value="Unassembled WGS sequence"/>
</dbReference>
<feature type="domain" description="FCP1 homology" evidence="2">
    <location>
        <begin position="138"/>
        <end position="376"/>
    </location>
</feature>
<dbReference type="InterPro" id="IPR023214">
    <property type="entry name" value="HAD_sf"/>
</dbReference>
<dbReference type="SMART" id="SM00577">
    <property type="entry name" value="CPDc"/>
    <property type="match status" value="1"/>
</dbReference>
<keyword evidence="4" id="KW-1185">Reference proteome</keyword>
<feature type="compositionally biased region" description="Polar residues" evidence="1">
    <location>
        <begin position="495"/>
        <end position="523"/>
    </location>
</feature>
<reference evidence="3 4" key="1">
    <citation type="journal article" date="2023" name="Proc. Natl. Acad. Sci. U.S.A.">
        <title>A global phylogenomic analysis of the shiitake genus Lentinula.</title>
        <authorList>
            <person name="Sierra-Patev S."/>
            <person name="Min B."/>
            <person name="Naranjo-Ortiz M."/>
            <person name="Looney B."/>
            <person name="Konkel Z."/>
            <person name="Slot J.C."/>
            <person name="Sakamoto Y."/>
            <person name="Steenwyk J.L."/>
            <person name="Rokas A."/>
            <person name="Carro J."/>
            <person name="Camarero S."/>
            <person name="Ferreira P."/>
            <person name="Molpeceres G."/>
            <person name="Ruiz-Duenas F.J."/>
            <person name="Serrano A."/>
            <person name="Henrissat B."/>
            <person name="Drula E."/>
            <person name="Hughes K.W."/>
            <person name="Mata J.L."/>
            <person name="Ishikawa N.K."/>
            <person name="Vargas-Isla R."/>
            <person name="Ushijima S."/>
            <person name="Smith C.A."/>
            <person name="Donoghue J."/>
            <person name="Ahrendt S."/>
            <person name="Andreopoulos W."/>
            <person name="He G."/>
            <person name="LaButti K."/>
            <person name="Lipzen A."/>
            <person name="Ng V."/>
            <person name="Riley R."/>
            <person name="Sandor L."/>
            <person name="Barry K."/>
            <person name="Martinez A.T."/>
            <person name="Xiao Y."/>
            <person name="Gibbons J.G."/>
            <person name="Terashima K."/>
            <person name="Grigoriev I.V."/>
            <person name="Hibbett D."/>
        </authorList>
    </citation>
    <scope>NUCLEOTIDE SEQUENCE [LARGE SCALE GENOMIC DNA]</scope>
    <source>
        <strain evidence="3 4">TFB7810</strain>
    </source>
</reference>
<feature type="compositionally biased region" description="Polar residues" evidence="1">
    <location>
        <begin position="558"/>
        <end position="567"/>
    </location>
</feature>
<protein>
    <recommendedName>
        <fullName evidence="2">FCP1 homology domain-containing protein</fullName>
    </recommendedName>
</protein>
<accession>A0A9W8PBF2</accession>
<dbReference type="InterPro" id="IPR004274">
    <property type="entry name" value="FCP1_dom"/>
</dbReference>
<feature type="non-terminal residue" evidence="3">
    <location>
        <position position="1"/>
    </location>
</feature>
<comment type="caution">
    <text evidence="3">The sequence shown here is derived from an EMBL/GenBank/DDBJ whole genome shotgun (WGS) entry which is preliminary data.</text>
</comment>
<sequence>MKFKSIRGYGADYYDSSFSSSHNLLHAYNGSMSQEGVPQSQDADPYTEEYPTMQVQNLRNYQVEYEARNEHSIYSVNHSQQQHNFERPHSRAYANWSNRSPGRHDHPTIQPDRIPVPDSAYLHLSEQSSVRLTDPTERRKLLILDLNGTLLYREPRAREGRDPYATNEPRQLRPTHPRPYIPSFKAFLFHPATRKWLDTMVWSSAQYANVKDMVGRCFGEEQVEEYVEQVQATTEGTRSEKEGLVAIWDRKFLGLSELQYRNKFQTTKNLAKPWALLPLSTLSGPTKVLSEAWDRVAKDEADLKTVSGSSNVNSESRLNNASFLDSLIEESDFTRKELLTHSAFSTLLLDDSPLKARMQPYNHICVPEYEGNFFKNVTRAGTGKRKRSRSPSPTASPRFRKKQKELDAENLSQHHDHILLAVIGLLDALQHESNVAAWIKRKGLFATRGSEDIGVELDGLYRNSIPEGVDGVAQSTKKKKERWRNSRQSGRHSGMSATSLGSEQSWIDGSMSFTESGEGNGNDTGFVRDNLVKDEGHENYPSFSQHTEPASRPITPEPRNTSGATTLPPSPPSARLRQDLARKRHLLPRQERRDVPRPYRRSRQSTPNFADSIYLYGKDADTSYHSRAGSTSSLDFTTHVSHNLGSIYGEKDIFSDPHASPPGLTGRELDVEESDVPVENASVEPNGIESPIAPTSNSEVPPHPLPSLWYQHPPTRQYWVRRGVRALKELGLQVIPGVET</sequence>